<dbReference type="EMBL" id="JARYZI010000012">
    <property type="protein sequence ID" value="MDH8679467.1"/>
    <property type="molecule type" value="Genomic_DNA"/>
</dbReference>
<comment type="caution">
    <text evidence="2">The sequence shown here is derived from an EMBL/GenBank/DDBJ whole genome shotgun (WGS) entry which is preliminary data.</text>
</comment>
<keyword evidence="3" id="KW-1185">Reference proteome</keyword>
<accession>A0ABT6NGG0</accession>
<organism evidence="2 3">
    <name type="scientific">Fusibacter bizertensis</name>
    <dbReference type="NCBI Taxonomy" id="1488331"/>
    <lineage>
        <taxon>Bacteria</taxon>
        <taxon>Bacillati</taxon>
        <taxon>Bacillota</taxon>
        <taxon>Clostridia</taxon>
        <taxon>Eubacteriales</taxon>
        <taxon>Eubacteriales Family XII. Incertae Sedis</taxon>
        <taxon>Fusibacter</taxon>
    </lineage>
</organism>
<keyword evidence="1" id="KW-0472">Membrane</keyword>
<evidence type="ECO:0000313" key="2">
    <source>
        <dbReference type="EMBL" id="MDH8679467.1"/>
    </source>
</evidence>
<feature type="transmembrane region" description="Helical" evidence="1">
    <location>
        <begin position="20"/>
        <end position="40"/>
    </location>
</feature>
<feature type="transmembrane region" description="Helical" evidence="1">
    <location>
        <begin position="117"/>
        <end position="137"/>
    </location>
</feature>
<gene>
    <name evidence="2" type="primary">heR</name>
    <name evidence="2" type="ORF">QE109_15015</name>
</gene>
<feature type="transmembrane region" description="Helical" evidence="1">
    <location>
        <begin position="245"/>
        <end position="266"/>
    </location>
</feature>
<dbReference type="RefSeq" id="WP_281095363.1">
    <property type="nucleotide sequence ID" value="NZ_JARYZI010000012.1"/>
</dbReference>
<protein>
    <submittedName>
        <fullName evidence="2">Heliorhodopsin HeR</fullName>
    </submittedName>
</protein>
<proteinExistence type="predicted"/>
<name>A0ABT6NGG0_9FIRM</name>
<dbReference type="Proteomes" id="UP001158045">
    <property type="component" value="Unassembled WGS sequence"/>
</dbReference>
<feature type="transmembrane region" description="Helical" evidence="1">
    <location>
        <begin position="172"/>
        <end position="194"/>
    </location>
</feature>
<sequence>MKEKSLDKLSFGKLRRFNMIMGGLHLIQGIMMFFLATTVIQNIGEFKPSITQFYLAFNTETMSLESASKVLFQLPFGVLVASFLLLSAGAHALISIPKKLNDQYNSDLQKGINQFRWFEYALSSSIMIVLIATLFGIYDIASLILIFTVNAVMNLFGLVMEQLNSGKDKDHVNWGPFVWGSIAGIAPWIAILLYMFGNGNFDQVPWFVWAIVGTYFVAFNTFPINMVLQYKKVGKWKNYIYGERVYITLSLVAKSILAWLVLFGAMQP</sequence>
<reference evidence="2 3" key="1">
    <citation type="submission" date="2023-04" db="EMBL/GenBank/DDBJ databases">
        <title>Fusibacter bizertensis strain WBS, isolated from littoral bottom sediments of the Arctic seas - biochemical and genomic analysis.</title>
        <authorList>
            <person name="Brioukhanov A.L."/>
        </authorList>
    </citation>
    <scope>NUCLEOTIDE SEQUENCE [LARGE SCALE GENOMIC DNA]</scope>
    <source>
        <strain evidence="2 3">WBS</strain>
    </source>
</reference>
<keyword evidence="1" id="KW-1133">Transmembrane helix</keyword>
<feature type="transmembrane region" description="Helical" evidence="1">
    <location>
        <begin position="72"/>
        <end position="96"/>
    </location>
</feature>
<evidence type="ECO:0000313" key="3">
    <source>
        <dbReference type="Proteomes" id="UP001158045"/>
    </source>
</evidence>
<keyword evidence="1" id="KW-0812">Transmembrane</keyword>
<dbReference type="NCBIfam" id="NF038020">
    <property type="entry name" value="HeR"/>
    <property type="match status" value="1"/>
</dbReference>
<feature type="transmembrane region" description="Helical" evidence="1">
    <location>
        <begin position="143"/>
        <end position="160"/>
    </location>
</feature>
<dbReference type="InterPro" id="IPR041113">
    <property type="entry name" value="Heliorhodopsin"/>
</dbReference>
<evidence type="ECO:0000256" key="1">
    <source>
        <dbReference type="SAM" id="Phobius"/>
    </source>
</evidence>
<feature type="transmembrane region" description="Helical" evidence="1">
    <location>
        <begin position="206"/>
        <end position="224"/>
    </location>
</feature>
<dbReference type="Pfam" id="PF18761">
    <property type="entry name" value="Heliorhodopsin"/>
    <property type="match status" value="1"/>
</dbReference>